<keyword evidence="3" id="KW-1185">Reference proteome</keyword>
<feature type="compositionally biased region" description="Low complexity" evidence="1">
    <location>
        <begin position="151"/>
        <end position="162"/>
    </location>
</feature>
<dbReference type="EMBL" id="BMAW01120975">
    <property type="protein sequence ID" value="GFT91866.1"/>
    <property type="molecule type" value="Genomic_DNA"/>
</dbReference>
<feature type="region of interest" description="Disordered" evidence="1">
    <location>
        <begin position="151"/>
        <end position="190"/>
    </location>
</feature>
<feature type="compositionally biased region" description="Low complexity" evidence="1">
    <location>
        <begin position="180"/>
        <end position="190"/>
    </location>
</feature>
<evidence type="ECO:0000313" key="2">
    <source>
        <dbReference type="EMBL" id="GFT91866.1"/>
    </source>
</evidence>
<dbReference type="Proteomes" id="UP000887013">
    <property type="component" value="Unassembled WGS sequence"/>
</dbReference>
<reference evidence="2" key="1">
    <citation type="submission" date="2020-08" db="EMBL/GenBank/DDBJ databases">
        <title>Multicomponent nature underlies the extraordinary mechanical properties of spider dragline silk.</title>
        <authorList>
            <person name="Kono N."/>
            <person name="Nakamura H."/>
            <person name="Mori M."/>
            <person name="Yoshida Y."/>
            <person name="Ohtoshi R."/>
            <person name="Malay A.D."/>
            <person name="Moran D.A.P."/>
            <person name="Tomita M."/>
            <person name="Numata K."/>
            <person name="Arakawa K."/>
        </authorList>
    </citation>
    <scope>NUCLEOTIDE SEQUENCE</scope>
</reference>
<dbReference type="OrthoDB" id="10050556at2759"/>
<organism evidence="2 3">
    <name type="scientific">Nephila pilipes</name>
    <name type="common">Giant wood spider</name>
    <name type="synonym">Nephila maculata</name>
    <dbReference type="NCBI Taxonomy" id="299642"/>
    <lineage>
        <taxon>Eukaryota</taxon>
        <taxon>Metazoa</taxon>
        <taxon>Ecdysozoa</taxon>
        <taxon>Arthropoda</taxon>
        <taxon>Chelicerata</taxon>
        <taxon>Arachnida</taxon>
        <taxon>Araneae</taxon>
        <taxon>Araneomorphae</taxon>
        <taxon>Entelegynae</taxon>
        <taxon>Araneoidea</taxon>
        <taxon>Nephilidae</taxon>
        <taxon>Nephila</taxon>
    </lineage>
</organism>
<gene>
    <name evidence="2" type="primary">AVEN_227865_1</name>
    <name evidence="2" type="ORF">NPIL_337891</name>
</gene>
<evidence type="ECO:0000256" key="1">
    <source>
        <dbReference type="SAM" id="MobiDB-lite"/>
    </source>
</evidence>
<feature type="compositionally biased region" description="Polar residues" evidence="1">
    <location>
        <begin position="163"/>
        <end position="179"/>
    </location>
</feature>
<comment type="caution">
    <text evidence="2">The sequence shown here is derived from an EMBL/GenBank/DDBJ whole genome shotgun (WGS) entry which is preliminary data.</text>
</comment>
<accession>A0A8X6PZR3</accession>
<protein>
    <submittedName>
        <fullName evidence="2">Uncharacterized protein</fullName>
    </submittedName>
</protein>
<sequence>MDSPCYCIAHNKDSPVLDQTSSMDLDGALRELSLIRKYPRKFSQREERLPENSSSTPLCVVQMNSKFVTKFSLFRNSSSDSNSREENGESSIGCSTTVAKKSFKQLHFVEDVSVLNNFNKRRVKHAHLFKPYDILKKRQLRIEPIDDDIPAATAADRASPPTVSRQDSGNKSNPNSPVKSQSYPVSSGSSIVRSRSLDDLEISKLDLKDDCCYGRYDIDTVSQRISKLHVS</sequence>
<proteinExistence type="predicted"/>
<name>A0A8X6PZR3_NEPPI</name>
<dbReference type="AlphaFoldDB" id="A0A8X6PZR3"/>
<evidence type="ECO:0000313" key="3">
    <source>
        <dbReference type="Proteomes" id="UP000887013"/>
    </source>
</evidence>